<protein>
    <submittedName>
        <fullName evidence="1">Uncharacterized protein</fullName>
    </submittedName>
</protein>
<dbReference type="OrthoDB" id="909116at2759"/>
<name>S8CNK7_9LAMI</name>
<dbReference type="PANTHER" id="PTHR36380:SF1">
    <property type="entry name" value="OS01G0755100 PROTEIN"/>
    <property type="match status" value="1"/>
</dbReference>
<dbReference type="InterPro" id="IPR038777">
    <property type="entry name" value="At4g18490-like"/>
</dbReference>
<dbReference type="PANTHER" id="PTHR36380">
    <property type="entry name" value="BNAA03G58330D PROTEIN"/>
    <property type="match status" value="1"/>
</dbReference>
<dbReference type="AlphaFoldDB" id="S8CNK7"/>
<keyword evidence="2" id="KW-1185">Reference proteome</keyword>
<sequence>KELEITFSVEDNSNIKQAEEYGKVLDDLCHMLRKKHDEAKDTLVRGIVNGNKLLLLNSPPLDGKISL</sequence>
<accession>S8CNK7</accession>
<reference evidence="1 2" key="1">
    <citation type="journal article" date="2013" name="BMC Genomics">
        <title>The miniature genome of a carnivorous plant Genlisea aurea contains a low number of genes and short non-coding sequences.</title>
        <authorList>
            <person name="Leushkin E.V."/>
            <person name="Sutormin R.A."/>
            <person name="Nabieva E.R."/>
            <person name="Penin A.A."/>
            <person name="Kondrashov A.S."/>
            <person name="Logacheva M.D."/>
        </authorList>
    </citation>
    <scope>NUCLEOTIDE SEQUENCE [LARGE SCALE GENOMIC DNA]</scope>
</reference>
<organism evidence="1 2">
    <name type="scientific">Genlisea aurea</name>
    <dbReference type="NCBI Taxonomy" id="192259"/>
    <lineage>
        <taxon>Eukaryota</taxon>
        <taxon>Viridiplantae</taxon>
        <taxon>Streptophyta</taxon>
        <taxon>Embryophyta</taxon>
        <taxon>Tracheophyta</taxon>
        <taxon>Spermatophyta</taxon>
        <taxon>Magnoliopsida</taxon>
        <taxon>eudicotyledons</taxon>
        <taxon>Gunneridae</taxon>
        <taxon>Pentapetalae</taxon>
        <taxon>asterids</taxon>
        <taxon>lamiids</taxon>
        <taxon>Lamiales</taxon>
        <taxon>Lentibulariaceae</taxon>
        <taxon>Genlisea</taxon>
    </lineage>
</organism>
<dbReference type="Proteomes" id="UP000015453">
    <property type="component" value="Unassembled WGS sequence"/>
</dbReference>
<proteinExistence type="predicted"/>
<gene>
    <name evidence="1" type="ORF">M569_06002</name>
</gene>
<comment type="caution">
    <text evidence="1">The sequence shown here is derived from an EMBL/GenBank/DDBJ whole genome shotgun (WGS) entry which is preliminary data.</text>
</comment>
<evidence type="ECO:0000313" key="2">
    <source>
        <dbReference type="Proteomes" id="UP000015453"/>
    </source>
</evidence>
<feature type="non-terminal residue" evidence="1">
    <location>
        <position position="1"/>
    </location>
</feature>
<evidence type="ECO:0000313" key="1">
    <source>
        <dbReference type="EMBL" id="EPS68769.1"/>
    </source>
</evidence>
<dbReference type="EMBL" id="AUSU01002451">
    <property type="protein sequence ID" value="EPS68769.1"/>
    <property type="molecule type" value="Genomic_DNA"/>
</dbReference>
<feature type="non-terminal residue" evidence="1">
    <location>
        <position position="67"/>
    </location>
</feature>